<feature type="region of interest" description="Disordered" evidence="1">
    <location>
        <begin position="128"/>
        <end position="163"/>
    </location>
</feature>
<feature type="compositionally biased region" description="Low complexity" evidence="1">
    <location>
        <begin position="128"/>
        <end position="157"/>
    </location>
</feature>
<feature type="compositionally biased region" description="Basic and acidic residues" evidence="1">
    <location>
        <begin position="388"/>
        <end position="400"/>
    </location>
</feature>
<feature type="region of interest" description="Disordered" evidence="1">
    <location>
        <begin position="197"/>
        <end position="226"/>
    </location>
</feature>
<feature type="region of interest" description="Disordered" evidence="1">
    <location>
        <begin position="46"/>
        <end position="65"/>
    </location>
</feature>
<accession>A0A418NGC1</accession>
<name>A0A418NGC1_9SPHN</name>
<dbReference type="RefSeq" id="WP_119514184.1">
    <property type="nucleotide sequence ID" value="NZ_QXFK01000018.1"/>
</dbReference>
<protein>
    <recommendedName>
        <fullName evidence="4">Flagellar hook-length control protein FliK</fullName>
    </recommendedName>
</protein>
<keyword evidence="3" id="KW-1185">Reference proteome</keyword>
<feature type="compositionally biased region" description="Low complexity" evidence="1">
    <location>
        <begin position="216"/>
        <end position="226"/>
    </location>
</feature>
<evidence type="ECO:0000313" key="3">
    <source>
        <dbReference type="Proteomes" id="UP000285092"/>
    </source>
</evidence>
<dbReference type="EMBL" id="QXFK01000018">
    <property type="protein sequence ID" value="RIV77107.1"/>
    <property type="molecule type" value="Genomic_DNA"/>
</dbReference>
<evidence type="ECO:0000313" key="2">
    <source>
        <dbReference type="EMBL" id="RIV77107.1"/>
    </source>
</evidence>
<dbReference type="Proteomes" id="UP000285092">
    <property type="component" value="Unassembled WGS sequence"/>
</dbReference>
<evidence type="ECO:0000256" key="1">
    <source>
        <dbReference type="SAM" id="MobiDB-lite"/>
    </source>
</evidence>
<comment type="caution">
    <text evidence="2">The sequence shown here is derived from an EMBL/GenBank/DDBJ whole genome shotgun (WGS) entry which is preliminary data.</text>
</comment>
<feature type="compositionally biased region" description="Low complexity" evidence="1">
    <location>
        <begin position="361"/>
        <end position="374"/>
    </location>
</feature>
<dbReference type="OrthoDB" id="7429237at2"/>
<dbReference type="AlphaFoldDB" id="A0A418NGC1"/>
<feature type="region of interest" description="Disordered" evidence="1">
    <location>
        <begin position="345"/>
        <end position="417"/>
    </location>
</feature>
<reference evidence="2 3" key="1">
    <citation type="submission" date="2018-08" db="EMBL/GenBank/DDBJ databases">
        <title>Altererythrobacter sp.Ery1 and Ery12, the genome sequencing of novel strains in genus Alterythrobacter.</title>
        <authorList>
            <person name="Cheng H."/>
            <person name="Wu Y.-H."/>
            <person name="Fang C."/>
            <person name="Xu X.-W."/>
        </authorList>
    </citation>
    <scope>NUCLEOTIDE SEQUENCE [LARGE SCALE GENOMIC DNA]</scope>
    <source>
        <strain evidence="2 3">Ery1</strain>
    </source>
</reference>
<proteinExistence type="predicted"/>
<organism evidence="2 3">
    <name type="scientific">Pelagerythrobacter aerophilus</name>
    <dbReference type="NCBI Taxonomy" id="2306995"/>
    <lineage>
        <taxon>Bacteria</taxon>
        <taxon>Pseudomonadati</taxon>
        <taxon>Pseudomonadota</taxon>
        <taxon>Alphaproteobacteria</taxon>
        <taxon>Sphingomonadales</taxon>
        <taxon>Erythrobacteraceae</taxon>
        <taxon>Pelagerythrobacter</taxon>
    </lineage>
</organism>
<sequence>MISQLLSQSKAPSVLDLGGATPAKGEAGVQGTFSRLLSALGAATQGVQGEETVSEAPETTSEAEGEILPVIALPDLAGTGKILPADAEALPETAENADAADGAEAVLAALVLTPLQLVPASASEAAAKTSQAPASAPTPQLPAGLPLAAQPEGEGAKPAPPPAVAIQVAPLPTSDDTAAANPRDPALAADKPAAEFAAKLQPAGASAERGRDPAAGDRAAAEPAAKAPGKIAAEPASIQAPAPVQPTAVAAVTSAAASDSAPSLAADKPAVETGIARELSRIVDSLASAREAMTGKGATLALDHAEFGELSLRFDQRRDGQLGVQIAAADPDAHRAVAAAVADRPAFGQGDGSAPGGHQNAQSGGSASARGGSLAERDGSASEGNASRQERHEGRRRSDTDTSGQRTRGGDSSAVYA</sequence>
<gene>
    <name evidence="2" type="ORF">D2V04_13450</name>
</gene>
<evidence type="ECO:0008006" key="4">
    <source>
        <dbReference type="Google" id="ProtNLM"/>
    </source>
</evidence>